<sequence>MPTVIITGAGTGIGASTALHLDRTGWRVFAGVHDPADGEVLAKGGSDRMMVAPLDVTDLASIKGFVAKVDDQLGGEGLTALVNNAGEGVAGPLESLPVDRLRHQFEVNVVGQVAMTQQVLPLLRRERERPRIVFVGSIGGLVAVQFAGAYHASKYAIEAIGDAWRQELAPDGISVVLLEPGPVSTPIWAKAAHALDSLPVAERYRERVDAFQETLRKQGKNSASPHSVAELIAKALTAEHPHTRYAGGLAATVVPKVRRLVPDRVFDKLAQRATK</sequence>
<dbReference type="InterPro" id="IPR002347">
    <property type="entry name" value="SDR_fam"/>
</dbReference>
<protein>
    <submittedName>
        <fullName evidence="1">SDR family NAD(P)-dependent oxidoreductase</fullName>
    </submittedName>
</protein>
<dbReference type="RefSeq" id="WP_380046167.1">
    <property type="nucleotide sequence ID" value="NZ_JBHLTC010000012.1"/>
</dbReference>
<dbReference type="InterPro" id="IPR036291">
    <property type="entry name" value="NAD(P)-bd_dom_sf"/>
</dbReference>
<reference evidence="1 2" key="1">
    <citation type="submission" date="2024-09" db="EMBL/GenBank/DDBJ databases">
        <authorList>
            <person name="Sun Q."/>
            <person name="Mori K."/>
        </authorList>
    </citation>
    <scope>NUCLEOTIDE SEQUENCE [LARGE SCALE GENOMIC DNA]</scope>
    <source>
        <strain evidence="1 2">CGMCC 1.15906</strain>
    </source>
</reference>
<proteinExistence type="predicted"/>
<evidence type="ECO:0000313" key="1">
    <source>
        <dbReference type="EMBL" id="MFC0624614.1"/>
    </source>
</evidence>
<accession>A0ABV6QIZ1</accession>
<comment type="caution">
    <text evidence="1">The sequence shown here is derived from an EMBL/GenBank/DDBJ whole genome shotgun (WGS) entry which is preliminary data.</text>
</comment>
<dbReference type="Gene3D" id="3.40.50.720">
    <property type="entry name" value="NAD(P)-binding Rossmann-like Domain"/>
    <property type="match status" value="1"/>
</dbReference>
<dbReference type="PANTHER" id="PTHR43313:SF1">
    <property type="entry name" value="3BETA-HYDROXYSTEROID DEHYDROGENASE DHS-16"/>
    <property type="match status" value="1"/>
</dbReference>
<dbReference type="SUPFAM" id="SSF51735">
    <property type="entry name" value="NAD(P)-binding Rossmann-fold domains"/>
    <property type="match status" value="1"/>
</dbReference>
<name>A0ABV6QIZ1_9ACTN</name>
<dbReference type="PRINTS" id="PR00081">
    <property type="entry name" value="GDHRDH"/>
</dbReference>
<organism evidence="1 2">
    <name type="scientific">Kribbella deserti</name>
    <dbReference type="NCBI Taxonomy" id="1926257"/>
    <lineage>
        <taxon>Bacteria</taxon>
        <taxon>Bacillati</taxon>
        <taxon>Actinomycetota</taxon>
        <taxon>Actinomycetes</taxon>
        <taxon>Propionibacteriales</taxon>
        <taxon>Kribbellaceae</taxon>
        <taxon>Kribbella</taxon>
    </lineage>
</organism>
<keyword evidence="2" id="KW-1185">Reference proteome</keyword>
<dbReference type="EMBL" id="JBHLTC010000012">
    <property type="protein sequence ID" value="MFC0624614.1"/>
    <property type="molecule type" value="Genomic_DNA"/>
</dbReference>
<gene>
    <name evidence="1" type="ORF">ACFFGN_11120</name>
</gene>
<dbReference type="Pfam" id="PF00106">
    <property type="entry name" value="adh_short"/>
    <property type="match status" value="1"/>
</dbReference>
<dbReference type="Proteomes" id="UP001589890">
    <property type="component" value="Unassembled WGS sequence"/>
</dbReference>
<dbReference type="PANTHER" id="PTHR43313">
    <property type="entry name" value="SHORT-CHAIN DEHYDROGENASE/REDUCTASE FAMILY 9C"/>
    <property type="match status" value="1"/>
</dbReference>
<evidence type="ECO:0000313" key="2">
    <source>
        <dbReference type="Proteomes" id="UP001589890"/>
    </source>
</evidence>